<dbReference type="InterPro" id="IPR000150">
    <property type="entry name" value="Cof"/>
</dbReference>
<keyword evidence="2" id="KW-1185">Reference proteome</keyword>
<evidence type="ECO:0008006" key="3">
    <source>
        <dbReference type="Google" id="ProtNLM"/>
    </source>
</evidence>
<dbReference type="PROSITE" id="PS01228">
    <property type="entry name" value="COF_1"/>
    <property type="match status" value="1"/>
</dbReference>
<accession>A0A1G8DX23</accession>
<dbReference type="CDD" id="cd07518">
    <property type="entry name" value="HAD_YbiV-Like"/>
    <property type="match status" value="1"/>
</dbReference>
<dbReference type="SFLD" id="SFLDS00003">
    <property type="entry name" value="Haloacid_Dehalogenase"/>
    <property type="match status" value="1"/>
</dbReference>
<dbReference type="STRING" id="861298.SAMN04488136_12213"/>
<name>A0A1G8DX23_9VIBR</name>
<evidence type="ECO:0000313" key="1">
    <source>
        <dbReference type="EMBL" id="SDH62296.1"/>
    </source>
</evidence>
<dbReference type="NCBIfam" id="TIGR01484">
    <property type="entry name" value="HAD-SF-IIB"/>
    <property type="match status" value="1"/>
</dbReference>
<dbReference type="EMBL" id="FNDD01000022">
    <property type="protein sequence ID" value="SDH62296.1"/>
    <property type="molecule type" value="Genomic_DNA"/>
</dbReference>
<dbReference type="InterPro" id="IPR036412">
    <property type="entry name" value="HAD-like_sf"/>
</dbReference>
<dbReference type="GO" id="GO:0000287">
    <property type="term" value="F:magnesium ion binding"/>
    <property type="evidence" value="ECO:0007669"/>
    <property type="project" value="TreeGrafter"/>
</dbReference>
<dbReference type="InterPro" id="IPR023214">
    <property type="entry name" value="HAD_sf"/>
</dbReference>
<protein>
    <recommendedName>
        <fullName evidence="3">HAD family hydrolase</fullName>
    </recommendedName>
</protein>
<dbReference type="PANTHER" id="PTHR10000:SF53">
    <property type="entry name" value="5-AMINO-6-(5-PHOSPHO-D-RIBITYLAMINO)URACIL PHOSPHATASE YBJI-RELATED"/>
    <property type="match status" value="1"/>
</dbReference>
<dbReference type="GO" id="GO:0016791">
    <property type="term" value="F:phosphatase activity"/>
    <property type="evidence" value="ECO:0007669"/>
    <property type="project" value="TreeGrafter"/>
</dbReference>
<dbReference type="SUPFAM" id="SSF56784">
    <property type="entry name" value="HAD-like"/>
    <property type="match status" value="1"/>
</dbReference>
<sequence length="268" mass="30337">MSDKNVKFIAADMDGTLLNEHGQLDPEFFEIFPRLEQHGIIFAAASGRQYYSLLDTFASIQDRMMFVAENGTFVMHQGKELYSCTLDKQDVVEIITAARQIENTHIVLCGKQSAYIETNDPQAVAEVQHYYHRCERVADLLAVEDEFVKVALCNFNGTEDNVYPSINAKFGERQKVVVSAKIWLDVMHADASKGAAIKQLQSRLGFSYEQTMSFGDYFNDVEMLEASYHSYAVENAHEGVKKFARFRAPSNRESGVLTVLKAYLDKLE</sequence>
<dbReference type="NCBIfam" id="TIGR00099">
    <property type="entry name" value="Cof-subfamily"/>
    <property type="match status" value="1"/>
</dbReference>
<reference evidence="1 2" key="1">
    <citation type="submission" date="2016-10" db="EMBL/GenBank/DDBJ databases">
        <authorList>
            <person name="de Groot N.N."/>
        </authorList>
    </citation>
    <scope>NUCLEOTIDE SEQUENCE [LARGE SCALE GENOMIC DNA]</scope>
    <source>
        <strain evidence="1 2">CGMCC 1.10228</strain>
    </source>
</reference>
<proteinExistence type="predicted"/>
<dbReference type="SFLD" id="SFLDG01140">
    <property type="entry name" value="C2.B:_Phosphomannomutase_and_P"/>
    <property type="match status" value="1"/>
</dbReference>
<evidence type="ECO:0000313" key="2">
    <source>
        <dbReference type="Proteomes" id="UP000198854"/>
    </source>
</evidence>
<dbReference type="SFLD" id="SFLDG01144">
    <property type="entry name" value="C2.B.4:_PGP_Like"/>
    <property type="match status" value="1"/>
</dbReference>
<dbReference type="Proteomes" id="UP000198854">
    <property type="component" value="Unassembled WGS sequence"/>
</dbReference>
<dbReference type="Gene3D" id="3.40.50.1000">
    <property type="entry name" value="HAD superfamily/HAD-like"/>
    <property type="match status" value="1"/>
</dbReference>
<gene>
    <name evidence="1" type="ORF">SAMN04488136_12213</name>
</gene>
<dbReference type="Pfam" id="PF08282">
    <property type="entry name" value="Hydrolase_3"/>
    <property type="match status" value="1"/>
</dbReference>
<organism evidence="1 2">
    <name type="scientific">Vibrio xiamenensis</name>
    <dbReference type="NCBI Taxonomy" id="861298"/>
    <lineage>
        <taxon>Bacteria</taxon>
        <taxon>Pseudomonadati</taxon>
        <taxon>Pseudomonadota</taxon>
        <taxon>Gammaproteobacteria</taxon>
        <taxon>Vibrionales</taxon>
        <taxon>Vibrionaceae</taxon>
        <taxon>Vibrio</taxon>
    </lineage>
</organism>
<dbReference type="OrthoDB" id="3180855at2"/>
<dbReference type="PANTHER" id="PTHR10000">
    <property type="entry name" value="PHOSPHOSERINE PHOSPHATASE"/>
    <property type="match status" value="1"/>
</dbReference>
<dbReference type="Gene3D" id="3.30.1240.10">
    <property type="match status" value="1"/>
</dbReference>
<dbReference type="InterPro" id="IPR006379">
    <property type="entry name" value="HAD-SF_hydro_IIB"/>
</dbReference>
<dbReference type="GO" id="GO:0005829">
    <property type="term" value="C:cytosol"/>
    <property type="evidence" value="ECO:0007669"/>
    <property type="project" value="TreeGrafter"/>
</dbReference>
<dbReference type="AlphaFoldDB" id="A0A1G8DX23"/>
<dbReference type="RefSeq" id="WP_093276399.1">
    <property type="nucleotide sequence ID" value="NZ_FNDD01000022.1"/>
</dbReference>